<evidence type="ECO:0000313" key="2">
    <source>
        <dbReference type="EMBL" id="JAG85193.1"/>
    </source>
</evidence>
<keyword evidence="1" id="KW-1133">Transmembrane helix</keyword>
<organism evidence="2">
    <name type="scientific">Tityus bahiensis</name>
    <name type="common">Brazilian scorpion</name>
    <dbReference type="NCBI Taxonomy" id="50343"/>
    <lineage>
        <taxon>Eukaryota</taxon>
        <taxon>Metazoa</taxon>
        <taxon>Ecdysozoa</taxon>
        <taxon>Arthropoda</taxon>
        <taxon>Chelicerata</taxon>
        <taxon>Arachnida</taxon>
        <taxon>Scorpiones</taxon>
        <taxon>Buthida</taxon>
        <taxon>Buthoidea</taxon>
        <taxon>Buthidae</taxon>
        <taxon>Tityus</taxon>
    </lineage>
</organism>
<sequence length="67" mass="7369">MIIEIGGLAILIILTLMGITQEVKIAAILGTVLFSLIFLGIDIYCLLCIITQYKLLQYSPPPYSVII</sequence>
<reference evidence="2" key="1">
    <citation type="journal article" date="2015" name="Toxicon">
        <title>The transcriptome recipe for the venom cocktail of Tityus bahiensis scorpion.</title>
        <authorList>
            <person name="de Oliveira U.C."/>
            <person name="Candido D.M."/>
            <person name="Coronado Dorce V.A."/>
            <person name="Junqueira-de-Azevedo Ide L."/>
        </authorList>
    </citation>
    <scope>NUCLEOTIDE SEQUENCE</scope>
</reference>
<name>A0A0C9S397_TITBA</name>
<keyword evidence="1" id="KW-0812">Transmembrane</keyword>
<proteinExistence type="evidence at transcript level"/>
<dbReference type="AlphaFoldDB" id="A0A0C9S397"/>
<protein>
    <submittedName>
        <fullName evidence="2">TSA: Tityus bahiensis Tbah01512 mRNA sequence</fullName>
    </submittedName>
</protein>
<accession>A0A0C9S397</accession>
<dbReference type="EMBL" id="GBXR01000033">
    <property type="protein sequence ID" value="JAG85193.1"/>
    <property type="molecule type" value="mRNA"/>
</dbReference>
<evidence type="ECO:0000256" key="1">
    <source>
        <dbReference type="SAM" id="Phobius"/>
    </source>
</evidence>
<feature type="transmembrane region" description="Helical" evidence="1">
    <location>
        <begin position="30"/>
        <end position="50"/>
    </location>
</feature>
<keyword evidence="1" id="KW-0472">Membrane</keyword>
<reference evidence="2" key="2">
    <citation type="submission" date="2015-01" db="EMBL/GenBank/DDBJ databases">
        <authorList>
            <person name="Oliveira U.C."/>
            <person name="Junqueira-Azevedo I.L.M."/>
        </authorList>
    </citation>
    <scope>NUCLEOTIDE SEQUENCE</scope>
</reference>